<organism evidence="4 5">
    <name type="scientific">Monodon monoceros</name>
    <name type="common">Narwhal</name>
    <name type="synonym">Ceratodon monodon</name>
    <dbReference type="NCBI Taxonomy" id="40151"/>
    <lineage>
        <taxon>Eukaryota</taxon>
        <taxon>Metazoa</taxon>
        <taxon>Chordata</taxon>
        <taxon>Craniata</taxon>
        <taxon>Vertebrata</taxon>
        <taxon>Euteleostomi</taxon>
        <taxon>Mammalia</taxon>
        <taxon>Eutheria</taxon>
        <taxon>Laurasiatheria</taxon>
        <taxon>Artiodactyla</taxon>
        <taxon>Whippomorpha</taxon>
        <taxon>Cetacea</taxon>
        <taxon>Odontoceti</taxon>
        <taxon>Monodontidae</taxon>
        <taxon>Monodon</taxon>
    </lineage>
</organism>
<evidence type="ECO:0000256" key="1">
    <source>
        <dbReference type="SAM" id="MobiDB-lite"/>
    </source>
</evidence>
<evidence type="ECO:0000313" key="4">
    <source>
        <dbReference type="Ensembl" id="ENSMMNP00015013161.1"/>
    </source>
</evidence>
<dbReference type="GeneTree" id="ENSGT00940000157927"/>
<name>A0A8C6F6I5_MONMO</name>
<feature type="signal peptide" evidence="3">
    <location>
        <begin position="1"/>
        <end position="20"/>
    </location>
</feature>
<gene>
    <name evidence="4" type="primary">SLC35B2</name>
</gene>
<reference evidence="4" key="1">
    <citation type="submission" date="2025-08" db="UniProtKB">
        <authorList>
            <consortium name="Ensembl"/>
        </authorList>
    </citation>
    <scope>IDENTIFICATION</scope>
</reference>
<keyword evidence="2" id="KW-1133">Transmembrane helix</keyword>
<dbReference type="Ensembl" id="ENSMMNT00015014433.1">
    <property type="protein sequence ID" value="ENSMMNP00015013161.1"/>
    <property type="gene ID" value="ENSMMNG00015009735.1"/>
</dbReference>
<keyword evidence="3" id="KW-0732">Signal</keyword>
<evidence type="ECO:0000256" key="2">
    <source>
        <dbReference type="SAM" id="Phobius"/>
    </source>
</evidence>
<protein>
    <submittedName>
        <fullName evidence="4">Solute carrier family 35 member B2</fullName>
    </submittedName>
</protein>
<evidence type="ECO:0000313" key="5">
    <source>
        <dbReference type="Proteomes" id="UP000694561"/>
    </source>
</evidence>
<keyword evidence="2" id="KW-0812">Transmembrane</keyword>
<keyword evidence="5" id="KW-1185">Reference proteome</keyword>
<reference evidence="4" key="2">
    <citation type="submission" date="2025-09" db="UniProtKB">
        <authorList>
            <consortium name="Ensembl"/>
        </authorList>
    </citation>
    <scope>IDENTIFICATION</scope>
</reference>
<feature type="transmembrane region" description="Helical" evidence="2">
    <location>
        <begin position="34"/>
        <end position="57"/>
    </location>
</feature>
<keyword evidence="2" id="KW-0472">Membrane</keyword>
<feature type="chain" id="PRO_5034434300" evidence="3">
    <location>
        <begin position="21"/>
        <end position="94"/>
    </location>
</feature>
<dbReference type="Proteomes" id="UP000694561">
    <property type="component" value="Unplaced"/>
</dbReference>
<sequence length="94" mass="10358">MDARWWAVVLLAALPSLGAGGENPEGPLESWTQLWFFRFLVNAAGYASFMVPGYLLVQYFRRKNYLETGVLSDVGSAAGKSDDPQLRGHGHTAR</sequence>
<proteinExistence type="predicted"/>
<dbReference type="AlphaFoldDB" id="A0A8C6F6I5"/>
<feature type="region of interest" description="Disordered" evidence="1">
    <location>
        <begin position="74"/>
        <end position="94"/>
    </location>
</feature>
<accession>A0A8C6F6I5</accession>
<evidence type="ECO:0000256" key="3">
    <source>
        <dbReference type="SAM" id="SignalP"/>
    </source>
</evidence>